<dbReference type="InterPro" id="IPR038883">
    <property type="entry name" value="AN11006-like"/>
</dbReference>
<dbReference type="PANTHER" id="PTHR42085:SF2">
    <property type="entry name" value="F-BOX DOMAIN-CONTAINING PROTEIN"/>
    <property type="match status" value="1"/>
</dbReference>
<sequence>MTRSKKGTADSMEATQREDEVALVSSKGGERAKPKEDLLKLPAEIRSQIFELLLAYEDDVRTPMRGLSVVYWEEWHLENPLHPSSLFLASKQIRKDAMNVYFRCNHITLGSSGQALPQITTSLEQIVEACGALSTNLTVRVPLYNWACTMPSWIGFALFVLRLKFVLDTKVDCKASSDERKLWERFFN</sequence>
<dbReference type="AlphaFoldDB" id="A0AAJ0DA33"/>
<accession>A0AAJ0DA33</accession>
<dbReference type="Proteomes" id="UP001271007">
    <property type="component" value="Unassembled WGS sequence"/>
</dbReference>
<gene>
    <name evidence="2" type="ORF">LTR09_012415</name>
</gene>
<organism evidence="2 3">
    <name type="scientific">Extremus antarcticus</name>
    <dbReference type="NCBI Taxonomy" id="702011"/>
    <lineage>
        <taxon>Eukaryota</taxon>
        <taxon>Fungi</taxon>
        <taxon>Dikarya</taxon>
        <taxon>Ascomycota</taxon>
        <taxon>Pezizomycotina</taxon>
        <taxon>Dothideomycetes</taxon>
        <taxon>Dothideomycetidae</taxon>
        <taxon>Mycosphaerellales</taxon>
        <taxon>Extremaceae</taxon>
        <taxon>Extremus</taxon>
    </lineage>
</organism>
<keyword evidence="3" id="KW-1185">Reference proteome</keyword>
<feature type="region of interest" description="Disordered" evidence="1">
    <location>
        <begin position="1"/>
        <end position="31"/>
    </location>
</feature>
<dbReference type="PANTHER" id="PTHR42085">
    <property type="entry name" value="F-BOX DOMAIN-CONTAINING PROTEIN"/>
    <property type="match status" value="1"/>
</dbReference>
<protein>
    <submittedName>
        <fullName evidence="2">Uncharacterized protein</fullName>
    </submittedName>
</protein>
<comment type="caution">
    <text evidence="2">The sequence shown here is derived from an EMBL/GenBank/DDBJ whole genome shotgun (WGS) entry which is preliminary data.</text>
</comment>
<evidence type="ECO:0000256" key="1">
    <source>
        <dbReference type="SAM" id="MobiDB-lite"/>
    </source>
</evidence>
<proteinExistence type="predicted"/>
<evidence type="ECO:0000313" key="3">
    <source>
        <dbReference type="Proteomes" id="UP001271007"/>
    </source>
</evidence>
<evidence type="ECO:0000313" key="2">
    <source>
        <dbReference type="EMBL" id="KAK3046077.1"/>
    </source>
</evidence>
<name>A0AAJ0DA33_9PEZI</name>
<reference evidence="2" key="1">
    <citation type="submission" date="2023-04" db="EMBL/GenBank/DDBJ databases">
        <title>Black Yeasts Isolated from many extreme environments.</title>
        <authorList>
            <person name="Coleine C."/>
            <person name="Stajich J.E."/>
            <person name="Selbmann L."/>
        </authorList>
    </citation>
    <scope>NUCLEOTIDE SEQUENCE</scope>
    <source>
        <strain evidence="2">CCFEE 5312</strain>
    </source>
</reference>
<dbReference type="EMBL" id="JAWDJX010000117">
    <property type="protein sequence ID" value="KAK3046077.1"/>
    <property type="molecule type" value="Genomic_DNA"/>
</dbReference>